<accession>A0A1H4BNS6</accession>
<dbReference type="OrthoDB" id="9760250at2"/>
<proteinExistence type="predicted"/>
<feature type="domain" description="Terminase large subunit-like ATPase" evidence="1">
    <location>
        <begin position="77"/>
        <end position="249"/>
    </location>
</feature>
<dbReference type="Pfam" id="PF03354">
    <property type="entry name" value="TerL_ATPase"/>
    <property type="match status" value="1"/>
</dbReference>
<dbReference type="RefSeq" id="WP_090307396.1">
    <property type="nucleotide sequence ID" value="NZ_FNRK01000012.1"/>
</dbReference>
<feature type="domain" description="Terminase large subunit-like endonuclease" evidence="2">
    <location>
        <begin position="260"/>
        <end position="548"/>
    </location>
</feature>
<dbReference type="EMBL" id="FNRK01000012">
    <property type="protein sequence ID" value="SEA49714.1"/>
    <property type="molecule type" value="Genomic_DNA"/>
</dbReference>
<protein>
    <submittedName>
        <fullName evidence="3">Phage terminase-like protein, large subunit, contains N-terminal HTH domain</fullName>
    </submittedName>
</protein>
<organism evidence="3 4">
    <name type="scientific">Eubacterium aggregans</name>
    <dbReference type="NCBI Taxonomy" id="81409"/>
    <lineage>
        <taxon>Bacteria</taxon>
        <taxon>Bacillati</taxon>
        <taxon>Bacillota</taxon>
        <taxon>Clostridia</taxon>
        <taxon>Eubacteriales</taxon>
        <taxon>Eubacteriaceae</taxon>
        <taxon>Eubacterium</taxon>
    </lineage>
</organism>
<dbReference type="Gene3D" id="3.40.50.300">
    <property type="entry name" value="P-loop containing nucleotide triphosphate hydrolases"/>
    <property type="match status" value="1"/>
</dbReference>
<dbReference type="Proteomes" id="UP000199394">
    <property type="component" value="Unassembled WGS sequence"/>
</dbReference>
<dbReference type="InterPro" id="IPR046462">
    <property type="entry name" value="TerL_nuclease"/>
</dbReference>
<dbReference type="GO" id="GO:0004519">
    <property type="term" value="F:endonuclease activity"/>
    <property type="evidence" value="ECO:0007669"/>
    <property type="project" value="InterPro"/>
</dbReference>
<dbReference type="PANTHER" id="PTHR41287:SF1">
    <property type="entry name" value="PROTEIN YMFN"/>
    <property type="match status" value="1"/>
</dbReference>
<evidence type="ECO:0000259" key="1">
    <source>
        <dbReference type="Pfam" id="PF03354"/>
    </source>
</evidence>
<dbReference type="InterPro" id="IPR027417">
    <property type="entry name" value="P-loop_NTPase"/>
</dbReference>
<sequence>MNWPKEYLRQIRAGEEVVCNKIRTVYERECGWMDNPPDDFPFYFDEVEGEAHIDFIETFCKHSKGKWAGKPVVLEVFQKAKIQLVFGWCEKETGLRRIQEVIDIRGRKCGKSTETAAVEWDVALNDGEAGAEIYCVANKKEQAEIIFTEVSNMRAQSPALRAISKKRRSDIYIAAMLSVIKVLSADYSTMDGLNTHFFVQDEWHEAKTSKIYDVLIQSQSAREQPLAWLISTNGFQREGFYDSKYNYASKVALWQEGFEDYSVLALIHELDSREEWTDPGCWGKANPGLGKIKSIKMLEKYVEKAKRDPDFLPTVLTKDFNIPENTAKSWLSFEEAKNDAVAEIGYLEKSYAIGGCDLSSTTDLTCATLLIRKPGDDCFYVLQQYFLPKTKVKTVAEMKQGEAPYQKWADQGWVTICDGATVDFHQVTEWFAEMVRRHNIRPLWIGYDAALSGYWREEMDSYGFEMEKIRQGPFTWTYPMKRLKGIFEEHRMVYQKNPVLRWCLLNTGVKSLNKDGIESQQPVKGSSIDRIDGMVSLLNAMTCYNNHEEEYLKYVR</sequence>
<reference evidence="3 4" key="1">
    <citation type="submission" date="2016-10" db="EMBL/GenBank/DDBJ databases">
        <authorList>
            <person name="de Groot N.N."/>
        </authorList>
    </citation>
    <scope>NUCLEOTIDE SEQUENCE [LARGE SCALE GENOMIC DNA]</scope>
    <source>
        <strain evidence="3 4">SR12</strain>
    </source>
</reference>
<dbReference type="PANTHER" id="PTHR41287">
    <property type="match status" value="1"/>
</dbReference>
<name>A0A1H4BNS6_9FIRM</name>
<evidence type="ECO:0000259" key="2">
    <source>
        <dbReference type="Pfam" id="PF20441"/>
    </source>
</evidence>
<dbReference type="Pfam" id="PF20441">
    <property type="entry name" value="TerL_nuclease"/>
    <property type="match status" value="1"/>
</dbReference>
<dbReference type="InterPro" id="IPR046461">
    <property type="entry name" value="TerL_ATPase"/>
</dbReference>
<dbReference type="STRING" id="81409.SAMN04515656_11215"/>
<dbReference type="InterPro" id="IPR005021">
    <property type="entry name" value="Terminase_largesu-like"/>
</dbReference>
<dbReference type="AlphaFoldDB" id="A0A1H4BNS6"/>
<gene>
    <name evidence="3" type="ORF">SAMN04515656_11215</name>
</gene>
<evidence type="ECO:0000313" key="3">
    <source>
        <dbReference type="EMBL" id="SEA49714.1"/>
    </source>
</evidence>
<evidence type="ECO:0000313" key="4">
    <source>
        <dbReference type="Proteomes" id="UP000199394"/>
    </source>
</evidence>
<keyword evidence="4" id="KW-1185">Reference proteome</keyword>